<evidence type="ECO:0000259" key="3">
    <source>
        <dbReference type="PROSITE" id="PS50021"/>
    </source>
</evidence>
<dbReference type="GO" id="GO:0003779">
    <property type="term" value="F:actin binding"/>
    <property type="evidence" value="ECO:0007669"/>
    <property type="project" value="UniProtKB-KW"/>
</dbReference>
<dbReference type="Gene3D" id="1.10.418.10">
    <property type="entry name" value="Calponin-like domain"/>
    <property type="match status" value="2"/>
</dbReference>
<feature type="domain" description="Calponin-homology (CH)" evidence="3">
    <location>
        <begin position="20"/>
        <end position="141"/>
    </location>
</feature>
<dbReference type="PROSITE" id="PS50021">
    <property type="entry name" value="CH"/>
    <property type="match status" value="2"/>
</dbReference>
<accession>A0A1E3QU08</accession>
<dbReference type="RefSeq" id="XP_018986503.1">
    <property type="nucleotide sequence ID" value="XM_019130979.1"/>
</dbReference>
<gene>
    <name evidence="4" type="ORF">BABINDRAFT_174954</name>
</gene>
<dbReference type="InterPro" id="IPR036872">
    <property type="entry name" value="CH_dom_sf"/>
</dbReference>
<dbReference type="Pfam" id="PF00307">
    <property type="entry name" value="CH"/>
    <property type="match status" value="2"/>
</dbReference>
<dbReference type="PROSITE" id="PS00020">
    <property type="entry name" value="ACTININ_2"/>
    <property type="match status" value="1"/>
</dbReference>
<dbReference type="SMART" id="SM00033">
    <property type="entry name" value="CH"/>
    <property type="match status" value="2"/>
</dbReference>
<sequence length="689" mass="79557">MAVPYPYTTPLSKSAKDALGVQHKTFLRWINMKLKTNLSCLTKDFSDGMFLSQLVNTLALQDFEFKSANTKYGSSERLCLVKLIHEKPKLKFQALENINAIFEYLRFDAKIQIRSIGAQDIVEGNLKLILGLIWLIFIRYTAFRLPHIDDPRSSGVSCRNYYQDSSGIKKSLLAWYNKLVPPLDKELSDFSISWKDGTAFCNLFSHMKPDLLNYATINHDEVEHNIRTVFLLAQTHMGIPMLLDFEDLDCERPDEKSVMTYVFEWYRYYARHQYLKKTGGDSDSTGTRVLISCSPDLSCSPTLYDIPQGSSITEAPNVSKETSRSIPPLESVLTINTHGRAIVENDTFIRYSPVCIGPKKIPGDGLVDNVAKSPKLNKISANLLTSKQDYEAKASQLINTMALILREWENSTAHINTMNSTLPKTYYTLYYADGASEICVSDIEFIDQLILTISENSDYLCKIQKQHQAGFQRGVKLTLLKEKITLSNLLYKINNDVRLEIANFLTNHSGEFPTPKMYSPPSHLSLMTINNQWEFFEAKQLDFLDIIRDSSDNMYTFLKLATWFYTNDLISSVKDFHHEFYRIIHSMDIKQSYSNITVVEFWKNQKKTVRRLIEEYFEPFEIKLSRIKRLNDLEDLRCKKGSTYMDSIYPYYEVEFEVNLIRDSILKALLYIENQIAITNEESPAFNKW</sequence>
<evidence type="ECO:0000313" key="4">
    <source>
        <dbReference type="EMBL" id="ODQ81175.1"/>
    </source>
</evidence>
<evidence type="ECO:0000313" key="5">
    <source>
        <dbReference type="Proteomes" id="UP000094336"/>
    </source>
</evidence>
<name>A0A1E3QU08_9ASCO</name>
<dbReference type="GO" id="GO:0007010">
    <property type="term" value="P:cytoskeleton organization"/>
    <property type="evidence" value="ECO:0007669"/>
    <property type="project" value="UniProtKB-ARBA"/>
</dbReference>
<dbReference type="OrthoDB" id="10017054at2759"/>
<dbReference type="InterPro" id="IPR001589">
    <property type="entry name" value="Actinin_actin-bd_CS"/>
</dbReference>
<dbReference type="PANTHER" id="PTHR11915">
    <property type="entry name" value="SPECTRIN/FILAMIN RELATED CYTOSKELETAL PROTEIN"/>
    <property type="match status" value="1"/>
</dbReference>
<reference evidence="5" key="1">
    <citation type="submission" date="2016-05" db="EMBL/GenBank/DDBJ databases">
        <title>Comparative genomics of biotechnologically important yeasts.</title>
        <authorList>
            <consortium name="DOE Joint Genome Institute"/>
            <person name="Riley R."/>
            <person name="Haridas S."/>
            <person name="Wolfe K.H."/>
            <person name="Lopes M.R."/>
            <person name="Hittinger C.T."/>
            <person name="Goker M."/>
            <person name="Salamov A."/>
            <person name="Wisecaver J."/>
            <person name="Long T.M."/>
            <person name="Aerts A.L."/>
            <person name="Barry K."/>
            <person name="Choi C."/>
            <person name="Clum A."/>
            <person name="Coughlan A.Y."/>
            <person name="Deshpande S."/>
            <person name="Douglass A.P."/>
            <person name="Hanson S.J."/>
            <person name="Klenk H.-P."/>
            <person name="Labutti K."/>
            <person name="Lapidus A."/>
            <person name="Lindquist E."/>
            <person name="Lipzen A."/>
            <person name="Meier-Kolthoff J.P."/>
            <person name="Ohm R.A."/>
            <person name="Otillar R.P."/>
            <person name="Pangilinan J."/>
            <person name="Peng Y."/>
            <person name="Rokas A."/>
            <person name="Rosa C.A."/>
            <person name="Scheuner C."/>
            <person name="Sibirny A.A."/>
            <person name="Slot J.C."/>
            <person name="Stielow J.B."/>
            <person name="Sun H."/>
            <person name="Kurtzman C.P."/>
            <person name="Blackwell M."/>
            <person name="Grigoriev I.V."/>
            <person name="Jeffries T.W."/>
        </authorList>
    </citation>
    <scope>NUCLEOTIDE SEQUENCE [LARGE SCALE GENOMIC DNA]</scope>
    <source>
        <strain evidence="5">NRRL Y-12698</strain>
    </source>
</reference>
<dbReference type="GeneID" id="30148832"/>
<protein>
    <recommendedName>
        <fullName evidence="3">Calponin-homology (CH) domain-containing protein</fullName>
    </recommendedName>
</protein>
<feature type="domain" description="Calponin-homology (CH)" evidence="3">
    <location>
        <begin position="166"/>
        <end position="270"/>
    </location>
</feature>
<evidence type="ECO:0000256" key="1">
    <source>
        <dbReference type="ARBA" id="ARBA00022737"/>
    </source>
</evidence>
<proteinExistence type="predicted"/>
<evidence type="ECO:0000256" key="2">
    <source>
        <dbReference type="ARBA" id="ARBA00023203"/>
    </source>
</evidence>
<organism evidence="4 5">
    <name type="scientific">Babjeviella inositovora NRRL Y-12698</name>
    <dbReference type="NCBI Taxonomy" id="984486"/>
    <lineage>
        <taxon>Eukaryota</taxon>
        <taxon>Fungi</taxon>
        <taxon>Dikarya</taxon>
        <taxon>Ascomycota</taxon>
        <taxon>Saccharomycotina</taxon>
        <taxon>Pichiomycetes</taxon>
        <taxon>Serinales incertae sedis</taxon>
        <taxon>Babjeviella</taxon>
    </lineage>
</organism>
<dbReference type="AlphaFoldDB" id="A0A1E3QU08"/>
<dbReference type="STRING" id="984486.A0A1E3QU08"/>
<keyword evidence="5" id="KW-1185">Reference proteome</keyword>
<keyword evidence="2" id="KW-0009">Actin-binding</keyword>
<keyword evidence="1" id="KW-0677">Repeat</keyword>
<dbReference type="Proteomes" id="UP000094336">
    <property type="component" value="Unassembled WGS sequence"/>
</dbReference>
<dbReference type="EMBL" id="KV454428">
    <property type="protein sequence ID" value="ODQ81175.1"/>
    <property type="molecule type" value="Genomic_DNA"/>
</dbReference>
<dbReference type="InterPro" id="IPR001715">
    <property type="entry name" value="CH_dom"/>
</dbReference>
<dbReference type="SUPFAM" id="SSF47576">
    <property type="entry name" value="Calponin-homology domain, CH-domain"/>
    <property type="match status" value="1"/>
</dbReference>